<feature type="transmembrane region" description="Helical" evidence="3">
    <location>
        <begin position="450"/>
        <end position="469"/>
    </location>
</feature>
<keyword evidence="5" id="KW-1185">Reference proteome</keyword>
<evidence type="ECO:0000256" key="1">
    <source>
        <dbReference type="ARBA" id="ARBA00004141"/>
    </source>
</evidence>
<keyword evidence="3" id="KW-0472">Membrane</keyword>
<dbReference type="OMA" id="CNILQQV"/>
<feature type="transmembrane region" description="Helical" evidence="3">
    <location>
        <begin position="420"/>
        <end position="443"/>
    </location>
</feature>
<feature type="transmembrane region" description="Helical" evidence="3">
    <location>
        <begin position="481"/>
        <end position="501"/>
    </location>
</feature>
<feature type="transmembrane region" description="Helical" evidence="3">
    <location>
        <begin position="223"/>
        <end position="246"/>
    </location>
</feature>
<keyword evidence="3" id="KW-0812">Transmembrane</keyword>
<feature type="transmembrane region" description="Helical" evidence="3">
    <location>
        <begin position="6"/>
        <end position="26"/>
    </location>
</feature>
<protein>
    <submittedName>
        <fullName evidence="4">Solute carrier family 43 member 3</fullName>
    </submittedName>
</protein>
<dbReference type="SUPFAM" id="SSF103473">
    <property type="entry name" value="MFS general substrate transporter"/>
    <property type="match status" value="1"/>
</dbReference>
<proteinExistence type="predicted"/>
<keyword evidence="3" id="KW-1133">Transmembrane helix</keyword>
<dbReference type="PANTHER" id="PTHR20765:SF1">
    <property type="entry name" value="EQUILIBRATIVE NUCLEOBASE TRANSPORTER 1"/>
    <property type="match status" value="1"/>
</dbReference>
<dbReference type="Proteomes" id="UP000694388">
    <property type="component" value="Unplaced"/>
</dbReference>
<accession>A0A8C4X1K8</accession>
<evidence type="ECO:0000256" key="2">
    <source>
        <dbReference type="SAM" id="MobiDB-lite"/>
    </source>
</evidence>
<evidence type="ECO:0000256" key="3">
    <source>
        <dbReference type="SAM" id="Phobius"/>
    </source>
</evidence>
<dbReference type="AlphaFoldDB" id="A0A8C4X1K8"/>
<dbReference type="Ensembl" id="ENSEBUT00000027305.1">
    <property type="protein sequence ID" value="ENSEBUP00000026729.1"/>
    <property type="gene ID" value="ENSEBUG00000016458.1"/>
</dbReference>
<dbReference type="GeneTree" id="ENSGT00940000157622"/>
<dbReference type="InterPro" id="IPR036259">
    <property type="entry name" value="MFS_trans_sf"/>
</dbReference>
<feature type="compositionally biased region" description="Basic and acidic residues" evidence="2">
    <location>
        <begin position="272"/>
        <end position="283"/>
    </location>
</feature>
<dbReference type="PANTHER" id="PTHR20765">
    <property type="entry name" value="SOLUTE CARRIER FAMILY 43 MEMBER 3-RELATED"/>
    <property type="match status" value="1"/>
</dbReference>
<evidence type="ECO:0000313" key="4">
    <source>
        <dbReference type="Ensembl" id="ENSEBUP00000026729.1"/>
    </source>
</evidence>
<name>A0A8C4X1K8_EPTBU</name>
<sequence>MNWRYLASAVTAFAECFLLAGLIFGWTSISFTLHSLNYFCFPPPNSSSVSLTSSISISQSTITSSPSQSSSSSTYFQTTSPFLSRAYFSRSPFTSPAPSACPDQDQSLSLAFSIATFTMAFSSLPLGWFFDTYGTWAAQAVTLVLYCGGAVFIACSSPGVSELVYPGTIGIAVGGAMMLMTNLQVGNLFPRYQATFITACNGAFDSSPSIAILIKFLWQAGIPLQYCFAAISLAFPLLIIRCLVLLPRYHIPLPAPPGYRYGLSLSFFKRRESPGEPEGKEQAEFETQQVPSPSGSGDASLWASIFSRLYLSHFVWLSLLQFRHFLYISTLHPWLSTLSAGDVDMISWYTTLFAITQSCAWLCAPWNGCLIDVCRQRLLKGRKDVRFAGLGSTIPSLGLTSLLGIAFAGVAAIPKLQAQGLAFCLQVMSMTFIYGGNAAFIAIVFPSAHFAKLIGLMMSASAIPLLLQLPLVSFSKEHPHMVNLITFVLCWFSLIHPMVVYRHYRKLSSSQANNADEAMPEHNPPDV</sequence>
<dbReference type="Gene3D" id="1.20.1250.20">
    <property type="entry name" value="MFS general substrate transporter like domains"/>
    <property type="match status" value="1"/>
</dbReference>
<feature type="compositionally biased region" description="Polar residues" evidence="2">
    <location>
        <begin position="285"/>
        <end position="295"/>
    </location>
</feature>
<reference evidence="4" key="2">
    <citation type="submission" date="2025-09" db="UniProtKB">
        <authorList>
            <consortium name="Ensembl"/>
        </authorList>
    </citation>
    <scope>IDENTIFICATION</scope>
</reference>
<feature type="transmembrane region" description="Helical" evidence="3">
    <location>
        <begin position="108"/>
        <end position="130"/>
    </location>
</feature>
<feature type="transmembrane region" description="Helical" evidence="3">
    <location>
        <begin position="309"/>
        <end position="326"/>
    </location>
</feature>
<feature type="transmembrane region" description="Helical" evidence="3">
    <location>
        <begin position="346"/>
        <end position="366"/>
    </location>
</feature>
<feature type="transmembrane region" description="Helical" evidence="3">
    <location>
        <begin position="136"/>
        <end position="156"/>
    </location>
</feature>
<feature type="transmembrane region" description="Helical" evidence="3">
    <location>
        <begin position="387"/>
        <end position="414"/>
    </location>
</feature>
<feature type="transmembrane region" description="Helical" evidence="3">
    <location>
        <begin position="163"/>
        <end position="183"/>
    </location>
</feature>
<evidence type="ECO:0000313" key="5">
    <source>
        <dbReference type="Proteomes" id="UP000694388"/>
    </source>
</evidence>
<organism evidence="4 5">
    <name type="scientific">Eptatretus burgeri</name>
    <name type="common">Inshore hagfish</name>
    <dbReference type="NCBI Taxonomy" id="7764"/>
    <lineage>
        <taxon>Eukaryota</taxon>
        <taxon>Metazoa</taxon>
        <taxon>Chordata</taxon>
        <taxon>Craniata</taxon>
        <taxon>Vertebrata</taxon>
        <taxon>Cyclostomata</taxon>
        <taxon>Myxini</taxon>
        <taxon>Myxiniformes</taxon>
        <taxon>Myxinidae</taxon>
        <taxon>Eptatretinae</taxon>
        <taxon>Eptatretus</taxon>
    </lineage>
</organism>
<feature type="region of interest" description="Disordered" evidence="2">
    <location>
        <begin position="272"/>
        <end position="295"/>
    </location>
</feature>
<comment type="subcellular location">
    <subcellularLocation>
        <location evidence="1">Membrane</location>
        <topology evidence="1">Multi-pass membrane protein</topology>
    </subcellularLocation>
</comment>
<dbReference type="InterPro" id="IPR027197">
    <property type="entry name" value="SLC43A3"/>
</dbReference>
<dbReference type="GO" id="GO:0016020">
    <property type="term" value="C:membrane"/>
    <property type="evidence" value="ECO:0007669"/>
    <property type="project" value="UniProtKB-SubCell"/>
</dbReference>
<reference evidence="4" key="1">
    <citation type="submission" date="2025-08" db="UniProtKB">
        <authorList>
            <consortium name="Ensembl"/>
        </authorList>
    </citation>
    <scope>IDENTIFICATION</scope>
</reference>